<dbReference type="PANTHER" id="PTHR33138:SF9">
    <property type="entry name" value="OS01G0136500 PROTEIN"/>
    <property type="match status" value="1"/>
</dbReference>
<dbReference type="AlphaFoldDB" id="A0A6G1CYM8"/>
<keyword evidence="3" id="KW-1185">Reference proteome</keyword>
<proteinExistence type="predicted"/>
<evidence type="ECO:0000256" key="1">
    <source>
        <dbReference type="SAM" id="SignalP"/>
    </source>
</evidence>
<protein>
    <recommendedName>
        <fullName evidence="4">Wall-associated receptor kinase galacturonan-binding domain-containing protein</fullName>
    </recommendedName>
</protein>
<comment type="caution">
    <text evidence="2">The sequence shown here is derived from an EMBL/GenBank/DDBJ whole genome shotgun (WGS) entry which is preliminary data.</text>
</comment>
<gene>
    <name evidence="2" type="ORF">E2562_000835</name>
</gene>
<organism evidence="2 3">
    <name type="scientific">Oryza meyeriana var. granulata</name>
    <dbReference type="NCBI Taxonomy" id="110450"/>
    <lineage>
        <taxon>Eukaryota</taxon>
        <taxon>Viridiplantae</taxon>
        <taxon>Streptophyta</taxon>
        <taxon>Embryophyta</taxon>
        <taxon>Tracheophyta</taxon>
        <taxon>Spermatophyta</taxon>
        <taxon>Magnoliopsida</taxon>
        <taxon>Liliopsida</taxon>
        <taxon>Poales</taxon>
        <taxon>Poaceae</taxon>
        <taxon>BOP clade</taxon>
        <taxon>Oryzoideae</taxon>
        <taxon>Oryzeae</taxon>
        <taxon>Oryzinae</taxon>
        <taxon>Oryza</taxon>
        <taxon>Oryza meyeriana</taxon>
    </lineage>
</organism>
<feature type="signal peptide" evidence="1">
    <location>
        <begin position="1"/>
        <end position="22"/>
    </location>
</feature>
<name>A0A6G1CYM8_9ORYZ</name>
<evidence type="ECO:0000313" key="2">
    <source>
        <dbReference type="EMBL" id="KAF0905024.1"/>
    </source>
</evidence>
<feature type="chain" id="PRO_5026151355" description="Wall-associated receptor kinase galacturonan-binding domain-containing protein" evidence="1">
    <location>
        <begin position="23"/>
        <end position="183"/>
    </location>
</feature>
<dbReference type="EMBL" id="SPHZ02000007">
    <property type="protein sequence ID" value="KAF0905024.1"/>
    <property type="molecule type" value="Genomic_DNA"/>
</dbReference>
<evidence type="ECO:0000313" key="3">
    <source>
        <dbReference type="Proteomes" id="UP000479710"/>
    </source>
</evidence>
<dbReference type="OrthoDB" id="687559at2759"/>
<accession>A0A6G1CYM8</accession>
<dbReference type="PANTHER" id="PTHR33138">
    <property type="entry name" value="OS01G0690200 PROTEIN"/>
    <property type="match status" value="1"/>
</dbReference>
<keyword evidence="1" id="KW-0732">Signal</keyword>
<dbReference type="Proteomes" id="UP000479710">
    <property type="component" value="Unassembled WGS sequence"/>
</dbReference>
<evidence type="ECO:0008006" key="4">
    <source>
        <dbReference type="Google" id="ProtNLM"/>
    </source>
</evidence>
<reference evidence="2 3" key="1">
    <citation type="submission" date="2019-11" db="EMBL/GenBank/DDBJ databases">
        <title>Whole genome sequence of Oryza granulata.</title>
        <authorList>
            <person name="Li W."/>
        </authorList>
    </citation>
    <scope>NUCLEOTIDE SEQUENCE [LARGE SCALE GENOMIC DNA]</scope>
    <source>
        <strain evidence="3">cv. Menghai</strain>
        <tissue evidence="2">Leaf</tissue>
    </source>
</reference>
<sequence length="183" mass="20203">MSPASLLMLCLSLTLIAAAIRAEDEQGDGCSPRTCGNLTISHPFGFVPEQETDTRCGRLGFEVLDIFYGNRSLLVADVHKLGDFQNSSSKGCHVMTANTSSKVGLPFSVSPVNLNLIFYNCTEGRWDCGHQMRRRQHACSPRRALQRFRQLRAVLGGGLRRHTRAGAGGIWRGEREQLRAADQ</sequence>